<evidence type="ECO:0000313" key="3">
    <source>
        <dbReference type="Proteomes" id="UP000887013"/>
    </source>
</evidence>
<protein>
    <submittedName>
        <fullName evidence="2">Uncharacterized protein K02A2.6</fullName>
    </submittedName>
</protein>
<dbReference type="InterPro" id="IPR012337">
    <property type="entry name" value="RNaseH-like_sf"/>
</dbReference>
<dbReference type="PROSITE" id="PS50994">
    <property type="entry name" value="INTEGRASE"/>
    <property type="match status" value="1"/>
</dbReference>
<dbReference type="InterPro" id="IPR036397">
    <property type="entry name" value="RNaseH_sf"/>
</dbReference>
<feature type="domain" description="Integrase catalytic" evidence="1">
    <location>
        <begin position="6"/>
        <end position="173"/>
    </location>
</feature>
<evidence type="ECO:0000259" key="1">
    <source>
        <dbReference type="PROSITE" id="PS50994"/>
    </source>
</evidence>
<evidence type="ECO:0000313" key="2">
    <source>
        <dbReference type="EMBL" id="GFS59352.1"/>
    </source>
</evidence>
<organism evidence="2 3">
    <name type="scientific">Nephila pilipes</name>
    <name type="common">Giant wood spider</name>
    <name type="synonym">Nephila maculata</name>
    <dbReference type="NCBI Taxonomy" id="299642"/>
    <lineage>
        <taxon>Eukaryota</taxon>
        <taxon>Metazoa</taxon>
        <taxon>Ecdysozoa</taxon>
        <taxon>Arthropoda</taxon>
        <taxon>Chelicerata</taxon>
        <taxon>Arachnida</taxon>
        <taxon>Araneae</taxon>
        <taxon>Araneomorphae</taxon>
        <taxon>Entelegynae</taxon>
        <taxon>Araneoidea</taxon>
        <taxon>Nephilidae</taxon>
        <taxon>Nephila</taxon>
    </lineage>
</organism>
<reference evidence="2" key="1">
    <citation type="submission" date="2020-08" db="EMBL/GenBank/DDBJ databases">
        <title>Multicomponent nature underlies the extraordinary mechanical properties of spider dragline silk.</title>
        <authorList>
            <person name="Kono N."/>
            <person name="Nakamura H."/>
            <person name="Mori M."/>
            <person name="Yoshida Y."/>
            <person name="Ohtoshi R."/>
            <person name="Malay A.D."/>
            <person name="Moran D.A.P."/>
            <person name="Tomita M."/>
            <person name="Numata K."/>
            <person name="Arakawa K."/>
        </authorList>
    </citation>
    <scope>NUCLEOTIDE SEQUENCE</scope>
</reference>
<dbReference type="OrthoDB" id="4369127at2759"/>
<dbReference type="PANTHER" id="PTHR37984">
    <property type="entry name" value="PROTEIN CBG26694"/>
    <property type="match status" value="1"/>
</dbReference>
<gene>
    <name evidence="2" type="primary">K02A2.6_128</name>
    <name evidence="2" type="ORF">NPIL_81571</name>
</gene>
<dbReference type="Proteomes" id="UP000887013">
    <property type="component" value="Unassembled WGS sequence"/>
</dbReference>
<comment type="caution">
    <text evidence="2">The sequence shown here is derived from an EMBL/GenBank/DDBJ whole genome shotgun (WGS) entry which is preliminary data.</text>
</comment>
<dbReference type="InterPro" id="IPR050951">
    <property type="entry name" value="Retrovirus_Pol_polyprotein"/>
</dbReference>
<dbReference type="SUPFAM" id="SSF53098">
    <property type="entry name" value="Ribonuclease H-like"/>
    <property type="match status" value="1"/>
</dbReference>
<dbReference type="GO" id="GO:0003676">
    <property type="term" value="F:nucleic acid binding"/>
    <property type="evidence" value="ECO:0007669"/>
    <property type="project" value="InterPro"/>
</dbReference>
<keyword evidence="3" id="KW-1185">Reference proteome</keyword>
<dbReference type="Gene3D" id="3.30.420.10">
    <property type="entry name" value="Ribonuclease H-like superfamily/Ribonuclease H"/>
    <property type="match status" value="1"/>
</dbReference>
<dbReference type="InterPro" id="IPR001584">
    <property type="entry name" value="Integrase_cat-core"/>
</dbReference>
<accession>A0A8X6ITY6</accession>
<dbReference type="AlphaFoldDB" id="A0A8X6ITY6"/>
<dbReference type="EMBL" id="BMAW01093225">
    <property type="protein sequence ID" value="GFS59352.1"/>
    <property type="molecule type" value="Genomic_DNA"/>
</dbReference>
<name>A0A8X6ITY6_NEPPI</name>
<proteinExistence type="predicted"/>
<sequence>MLDTGAESMKSNTYGLDVSEEGIKVDKVYVREIKELDKTMNISDFARLLEQVEEERVNNKTIGEIIQVLKMVIDMFDVLESIVCDNSPFNNDEFEKFTKHRDIEPSFNSPYHSQSSGMVEKTVEIAKALFKKTYEGNNRLTVTFIEYRNIPISGIGHLLPTSYLIVEGELNFM</sequence>
<dbReference type="PANTHER" id="PTHR37984:SF5">
    <property type="entry name" value="PROTEIN NYNRIN-LIKE"/>
    <property type="match status" value="1"/>
</dbReference>
<dbReference type="GO" id="GO:0015074">
    <property type="term" value="P:DNA integration"/>
    <property type="evidence" value="ECO:0007669"/>
    <property type="project" value="InterPro"/>
</dbReference>